<dbReference type="InterPro" id="IPR009057">
    <property type="entry name" value="Homeodomain-like_sf"/>
</dbReference>
<dbReference type="InterPro" id="IPR002514">
    <property type="entry name" value="Transposase_8"/>
</dbReference>
<keyword evidence="3" id="KW-1185">Reference proteome</keyword>
<sequence length="98" mass="11287">MSVRKRRSYDAKFKKNAVLLCEEQGRTVAGVAESLGIPKDLLYRWCRELTAQKEIAFPGRGKEALTEEQREIKGLRKRLQDAEMERDILKKAFLDSSS</sequence>
<dbReference type="PANTHER" id="PTHR33215:SF13">
    <property type="entry name" value="PROTEIN DISTAL ANTENNA"/>
    <property type="match status" value="1"/>
</dbReference>
<dbReference type="InterPro" id="IPR051839">
    <property type="entry name" value="RD_transcriptional_regulator"/>
</dbReference>
<name>A0ABV4JVK9_9BACT</name>
<dbReference type="SUPFAM" id="SSF46689">
    <property type="entry name" value="Homeodomain-like"/>
    <property type="match status" value="1"/>
</dbReference>
<proteinExistence type="predicted"/>
<dbReference type="Pfam" id="PF01527">
    <property type="entry name" value="HTH_Tnp_1"/>
    <property type="match status" value="1"/>
</dbReference>
<dbReference type="Gene3D" id="1.10.10.60">
    <property type="entry name" value="Homeodomain-like"/>
    <property type="match status" value="1"/>
</dbReference>
<evidence type="ECO:0000313" key="2">
    <source>
        <dbReference type="EMBL" id="MEZ6854777.1"/>
    </source>
</evidence>
<dbReference type="PANTHER" id="PTHR33215">
    <property type="entry name" value="PROTEIN DISTAL ANTENNA"/>
    <property type="match status" value="1"/>
</dbReference>
<keyword evidence="1" id="KW-0175">Coiled coil</keyword>
<comment type="caution">
    <text evidence="2">The sequence shown here is derived from an EMBL/GenBank/DDBJ whole genome shotgun (WGS) entry which is preliminary data.</text>
</comment>
<dbReference type="EMBL" id="JBFSOO010000014">
    <property type="protein sequence ID" value="MEZ6854777.1"/>
    <property type="molecule type" value="Genomic_DNA"/>
</dbReference>
<accession>A0ABV4JVK9</accession>
<dbReference type="Proteomes" id="UP001568358">
    <property type="component" value="Unassembled WGS sequence"/>
</dbReference>
<feature type="coiled-coil region" evidence="1">
    <location>
        <begin position="62"/>
        <end position="92"/>
    </location>
</feature>
<evidence type="ECO:0000313" key="3">
    <source>
        <dbReference type="Proteomes" id="UP001568358"/>
    </source>
</evidence>
<protein>
    <submittedName>
        <fullName evidence="2">Transposase</fullName>
    </submittedName>
</protein>
<organism evidence="2 3">
    <name type="scientific">Halodesulfovibrio aestuarii</name>
    <dbReference type="NCBI Taxonomy" id="126333"/>
    <lineage>
        <taxon>Bacteria</taxon>
        <taxon>Pseudomonadati</taxon>
        <taxon>Thermodesulfobacteriota</taxon>
        <taxon>Desulfovibrionia</taxon>
        <taxon>Desulfovibrionales</taxon>
        <taxon>Desulfovibrionaceae</taxon>
        <taxon>Halodesulfovibrio</taxon>
    </lineage>
</organism>
<reference evidence="2 3" key="1">
    <citation type="submission" date="2024-07" db="EMBL/GenBank/DDBJ databases">
        <title>Active virus-host system and metabolic interactions in a Lokiarchaeon culture.</title>
        <authorList>
            <person name="Ponce Toledo R.I."/>
            <person name="Rodrigues Oliveira T."/>
            <person name="Schleper C."/>
        </authorList>
    </citation>
    <scope>NUCLEOTIDE SEQUENCE [LARGE SCALE GENOMIC DNA]</scope>
    <source>
        <strain evidence="2 3">B35</strain>
    </source>
</reference>
<gene>
    <name evidence="2" type="ORF">AB2Z07_14820</name>
</gene>
<evidence type="ECO:0000256" key="1">
    <source>
        <dbReference type="SAM" id="Coils"/>
    </source>
</evidence>